<gene>
    <name evidence="2" type="ORF">ACFFTU_02910</name>
</gene>
<feature type="transmembrane region" description="Helical" evidence="1">
    <location>
        <begin position="21"/>
        <end position="38"/>
    </location>
</feature>
<evidence type="ECO:0000256" key="1">
    <source>
        <dbReference type="SAM" id="Phobius"/>
    </source>
</evidence>
<keyword evidence="1" id="KW-0472">Membrane</keyword>
<feature type="transmembrane region" description="Helical" evidence="1">
    <location>
        <begin position="119"/>
        <end position="138"/>
    </location>
</feature>
<dbReference type="EMBL" id="JBHMCR010000002">
    <property type="protein sequence ID" value="MFB9518901.1"/>
    <property type="molecule type" value="Genomic_DNA"/>
</dbReference>
<proteinExistence type="predicted"/>
<evidence type="ECO:0008006" key="4">
    <source>
        <dbReference type="Google" id="ProtNLM"/>
    </source>
</evidence>
<comment type="caution">
    <text evidence="2">The sequence shown here is derived from an EMBL/GenBank/DDBJ whole genome shotgun (WGS) entry which is preliminary data.</text>
</comment>
<organism evidence="2 3">
    <name type="scientific">Streptomyces cremeus</name>
    <dbReference type="NCBI Taxonomy" id="66881"/>
    <lineage>
        <taxon>Bacteria</taxon>
        <taxon>Bacillati</taxon>
        <taxon>Actinomycetota</taxon>
        <taxon>Actinomycetes</taxon>
        <taxon>Kitasatosporales</taxon>
        <taxon>Streptomycetaceae</taxon>
        <taxon>Streptomyces</taxon>
    </lineage>
</organism>
<accession>A0ABV5P6T3</accession>
<feature type="transmembrane region" description="Helical" evidence="1">
    <location>
        <begin position="44"/>
        <end position="62"/>
    </location>
</feature>
<sequence length="186" mass="20297">MPDTSTSSAHRGLDWLKKHPWVPLALIWAVTLFVLTAVDLRPDWLRVGIMGALSGSFAVAGTQRASRADSRSAGVSPAQLDVLVGQLQRGRVPDAAQDREAMRALTVRRSARLHRRYRVLPAYALVCVGFCVLAYLYYGPLVTLAVAALALALFAIELRELRRTRGRLDRMHLALRDSAGGVPGGN</sequence>
<name>A0ABV5P6T3_STRCM</name>
<dbReference type="RefSeq" id="WP_345217579.1">
    <property type="nucleotide sequence ID" value="NZ_BAAAXE010000001.1"/>
</dbReference>
<evidence type="ECO:0000313" key="2">
    <source>
        <dbReference type="EMBL" id="MFB9518901.1"/>
    </source>
</evidence>
<dbReference type="Proteomes" id="UP001589718">
    <property type="component" value="Unassembled WGS sequence"/>
</dbReference>
<keyword evidence="1" id="KW-0812">Transmembrane</keyword>
<protein>
    <recommendedName>
        <fullName evidence="4">Integral membrane protein</fullName>
    </recommendedName>
</protein>
<feature type="transmembrane region" description="Helical" evidence="1">
    <location>
        <begin position="144"/>
        <end position="161"/>
    </location>
</feature>
<reference evidence="2 3" key="1">
    <citation type="submission" date="2024-09" db="EMBL/GenBank/DDBJ databases">
        <authorList>
            <person name="Sun Q."/>
            <person name="Mori K."/>
        </authorList>
    </citation>
    <scope>NUCLEOTIDE SEQUENCE [LARGE SCALE GENOMIC DNA]</scope>
    <source>
        <strain evidence="2 3">JCM 4362</strain>
    </source>
</reference>
<keyword evidence="1" id="KW-1133">Transmembrane helix</keyword>
<evidence type="ECO:0000313" key="3">
    <source>
        <dbReference type="Proteomes" id="UP001589718"/>
    </source>
</evidence>
<keyword evidence="3" id="KW-1185">Reference proteome</keyword>